<proteinExistence type="predicted"/>
<keyword evidence="2" id="KW-1185">Reference proteome</keyword>
<organism evidence="1 2">
    <name type="scientific">Parnassius mnemosyne</name>
    <name type="common">clouded apollo</name>
    <dbReference type="NCBI Taxonomy" id="213953"/>
    <lineage>
        <taxon>Eukaryota</taxon>
        <taxon>Metazoa</taxon>
        <taxon>Ecdysozoa</taxon>
        <taxon>Arthropoda</taxon>
        <taxon>Hexapoda</taxon>
        <taxon>Insecta</taxon>
        <taxon>Pterygota</taxon>
        <taxon>Neoptera</taxon>
        <taxon>Endopterygota</taxon>
        <taxon>Lepidoptera</taxon>
        <taxon>Glossata</taxon>
        <taxon>Ditrysia</taxon>
        <taxon>Papilionoidea</taxon>
        <taxon>Papilionidae</taxon>
        <taxon>Parnassiinae</taxon>
        <taxon>Parnassini</taxon>
        <taxon>Parnassius</taxon>
        <taxon>Driopa</taxon>
    </lineage>
</organism>
<dbReference type="AlphaFoldDB" id="A0AAV1L1D2"/>
<dbReference type="EMBL" id="CAVLGL010000082">
    <property type="protein sequence ID" value="CAK1587874.1"/>
    <property type="molecule type" value="Genomic_DNA"/>
</dbReference>
<sequence length="247" mass="28485">MEKTTEKVSKNTGQAYTSFKGKAMPQKNIRPPCVNTCRLSCSNKFIADDRNIILKTYWDLGSFQRQRGFLASCVKKVEPEIRTFKIRKGGDMNRKCRKPNTTYFLINQGKEIRVSKTFQLNTLTISNKPLRTVIESKFASILANDINLNTIKNIDGETIRLSDIKVMKFIKDSDTYKYKTTYKTEQFKEAKIKISRSGKKNITDINLSAVYSSKLPIANNKKQDIRQLITGNIVPKYYENLYNSLFE</sequence>
<evidence type="ECO:0000313" key="2">
    <source>
        <dbReference type="Proteomes" id="UP001314205"/>
    </source>
</evidence>
<evidence type="ECO:0000313" key="1">
    <source>
        <dbReference type="EMBL" id="CAK1587874.1"/>
    </source>
</evidence>
<name>A0AAV1L1D2_9NEOP</name>
<dbReference type="Proteomes" id="UP001314205">
    <property type="component" value="Unassembled WGS sequence"/>
</dbReference>
<dbReference type="PANTHER" id="PTHR10773:SF19">
    <property type="match status" value="1"/>
</dbReference>
<accession>A0AAV1L1D2</accession>
<gene>
    <name evidence="1" type="ORF">PARMNEM_LOCUS8584</name>
</gene>
<dbReference type="PANTHER" id="PTHR10773">
    <property type="entry name" value="DNA-DIRECTED RNA POLYMERASES I, II, AND III SUBUNIT RPABC2"/>
    <property type="match status" value="1"/>
</dbReference>
<protein>
    <submittedName>
        <fullName evidence="1">Uncharacterized protein</fullName>
    </submittedName>
</protein>
<comment type="caution">
    <text evidence="1">The sequence shown here is derived from an EMBL/GenBank/DDBJ whole genome shotgun (WGS) entry which is preliminary data.</text>
</comment>
<reference evidence="1 2" key="1">
    <citation type="submission" date="2023-11" db="EMBL/GenBank/DDBJ databases">
        <authorList>
            <person name="Hedman E."/>
            <person name="Englund M."/>
            <person name="Stromberg M."/>
            <person name="Nyberg Akerstrom W."/>
            <person name="Nylinder S."/>
            <person name="Jareborg N."/>
            <person name="Kallberg Y."/>
            <person name="Kronander E."/>
        </authorList>
    </citation>
    <scope>NUCLEOTIDE SEQUENCE [LARGE SCALE GENOMIC DNA]</scope>
</reference>